<gene>
    <name evidence="1" type="ORF">ERS008529_04807</name>
</gene>
<accession>A0A0T9RP51</accession>
<evidence type="ECO:0000313" key="2">
    <source>
        <dbReference type="Proteomes" id="UP000045840"/>
    </source>
</evidence>
<evidence type="ECO:0000313" key="1">
    <source>
        <dbReference type="EMBL" id="CNI74768.1"/>
    </source>
</evidence>
<dbReference type="Proteomes" id="UP000045840">
    <property type="component" value="Unassembled WGS sequence"/>
</dbReference>
<dbReference type="AlphaFoldDB" id="A0A0T9RP51"/>
<dbReference type="EMBL" id="CQAZ01000130">
    <property type="protein sequence ID" value="CNI74768.1"/>
    <property type="molecule type" value="Genomic_DNA"/>
</dbReference>
<protein>
    <submittedName>
        <fullName evidence="1">Uncharacterized protein</fullName>
    </submittedName>
</protein>
<organism evidence="1 2">
    <name type="scientific">Yersinia pekkanenii</name>
    <dbReference type="NCBI Taxonomy" id="1288385"/>
    <lineage>
        <taxon>Bacteria</taxon>
        <taxon>Pseudomonadati</taxon>
        <taxon>Pseudomonadota</taxon>
        <taxon>Gammaproteobacteria</taxon>
        <taxon>Enterobacterales</taxon>
        <taxon>Yersiniaceae</taxon>
        <taxon>Yersinia</taxon>
    </lineage>
</organism>
<name>A0A0T9RP51_9GAMM</name>
<proteinExistence type="predicted"/>
<sequence>MSLYLILKEKFKTNSAIGRRFPKKGKPRSSQGVGKWKCRGVPEDVAILCHLDADIAYSHEGISISAPIKQTNPQQEGSDE</sequence>
<dbReference type="RefSeq" id="WP_049615530.1">
    <property type="nucleotide sequence ID" value="NZ_CQAZ01000130.1"/>
</dbReference>
<reference evidence="2" key="1">
    <citation type="submission" date="2015-03" db="EMBL/GenBank/DDBJ databases">
        <authorList>
            <consortium name="Pathogen Informatics"/>
        </authorList>
    </citation>
    <scope>NUCLEOTIDE SEQUENCE [LARGE SCALE GENOMIC DNA]</scope>
    <source>
        <strain evidence="2">A125KOH2</strain>
    </source>
</reference>